<dbReference type="Gene3D" id="3.30.230.10">
    <property type="match status" value="1"/>
</dbReference>
<proteinExistence type="inferred from homology"/>
<dbReference type="EMBL" id="DSVQ01000016">
    <property type="protein sequence ID" value="HGT40108.1"/>
    <property type="molecule type" value="Genomic_DNA"/>
</dbReference>
<dbReference type="PANTHER" id="PTHR21569:SF1">
    <property type="entry name" value="SMALL RIBOSOMAL SUBUNIT PROTEIN US9M"/>
    <property type="match status" value="1"/>
</dbReference>
<keyword evidence="2 5" id="KW-0689">Ribosomal protein</keyword>
<sequence>MTESTFSAPSAPSPELTFAGAPSTAEVAPPAAPAPVVVRGKVDRFGVAWGTGRRKTAVARVQVKLGSGKFVVNGRPVEEYFRIERDRQIVEAPLRATDRFGSVDVTVNVMGGGTTGQSGAIVLGIARALEALNPSLHQTLADGGFLTRDSRMVERKKYGFKKARRSFQFSKR</sequence>
<feature type="compositionally biased region" description="Polar residues" evidence="7">
    <location>
        <begin position="1"/>
        <end position="10"/>
    </location>
</feature>
<dbReference type="GO" id="GO:0003723">
    <property type="term" value="F:RNA binding"/>
    <property type="evidence" value="ECO:0007669"/>
    <property type="project" value="TreeGrafter"/>
</dbReference>
<dbReference type="HAMAP" id="MF_00532_B">
    <property type="entry name" value="Ribosomal_uS9_B"/>
    <property type="match status" value="1"/>
</dbReference>
<comment type="caution">
    <text evidence="8">The sequence shown here is derived from an EMBL/GenBank/DDBJ whole genome shotgun (WGS) entry which is preliminary data.</text>
</comment>
<dbReference type="GO" id="GO:0003735">
    <property type="term" value="F:structural constituent of ribosome"/>
    <property type="evidence" value="ECO:0007669"/>
    <property type="project" value="InterPro"/>
</dbReference>
<dbReference type="PROSITE" id="PS00360">
    <property type="entry name" value="RIBOSOMAL_S9"/>
    <property type="match status" value="1"/>
</dbReference>
<reference evidence="8" key="1">
    <citation type="journal article" date="2020" name="mSystems">
        <title>Genome- and Community-Level Interaction Insights into Carbon Utilization and Element Cycling Functions of Hydrothermarchaeota in Hydrothermal Sediment.</title>
        <authorList>
            <person name="Zhou Z."/>
            <person name="Liu Y."/>
            <person name="Xu W."/>
            <person name="Pan J."/>
            <person name="Luo Z.H."/>
            <person name="Li M."/>
        </authorList>
    </citation>
    <scope>NUCLEOTIDE SEQUENCE [LARGE SCALE GENOMIC DNA]</scope>
    <source>
        <strain evidence="8">SpSt-508</strain>
    </source>
</reference>
<evidence type="ECO:0000256" key="6">
    <source>
        <dbReference type="RuleBase" id="RU003815"/>
    </source>
</evidence>
<dbReference type="Pfam" id="PF00380">
    <property type="entry name" value="Ribosomal_S9"/>
    <property type="match status" value="1"/>
</dbReference>
<dbReference type="PANTHER" id="PTHR21569">
    <property type="entry name" value="RIBOSOMAL PROTEIN S9"/>
    <property type="match status" value="1"/>
</dbReference>
<accession>A0A7C4QS92</accession>
<dbReference type="NCBIfam" id="NF001099">
    <property type="entry name" value="PRK00132.1"/>
    <property type="match status" value="1"/>
</dbReference>
<keyword evidence="3 5" id="KW-0687">Ribonucleoprotein</keyword>
<dbReference type="FunFam" id="3.30.230.10:FF:000001">
    <property type="entry name" value="30S ribosomal protein S9"/>
    <property type="match status" value="1"/>
</dbReference>
<dbReference type="InterPro" id="IPR020574">
    <property type="entry name" value="Ribosomal_uS9_CS"/>
</dbReference>
<dbReference type="AlphaFoldDB" id="A0A7C4QS92"/>
<gene>
    <name evidence="5" type="primary">rpsI</name>
    <name evidence="8" type="ORF">ENS64_12730</name>
</gene>
<dbReference type="InterPro" id="IPR014721">
    <property type="entry name" value="Ribsml_uS5_D2-typ_fold_subgr"/>
</dbReference>
<evidence type="ECO:0000256" key="1">
    <source>
        <dbReference type="ARBA" id="ARBA00005251"/>
    </source>
</evidence>
<protein>
    <recommendedName>
        <fullName evidence="4 5">Small ribosomal subunit protein uS9</fullName>
    </recommendedName>
</protein>
<dbReference type="GO" id="GO:0006412">
    <property type="term" value="P:translation"/>
    <property type="evidence" value="ECO:0007669"/>
    <property type="project" value="UniProtKB-UniRule"/>
</dbReference>
<evidence type="ECO:0000313" key="8">
    <source>
        <dbReference type="EMBL" id="HGT40108.1"/>
    </source>
</evidence>
<dbReference type="InterPro" id="IPR020568">
    <property type="entry name" value="Ribosomal_Su5_D2-typ_SF"/>
</dbReference>
<dbReference type="GO" id="GO:0022627">
    <property type="term" value="C:cytosolic small ribosomal subunit"/>
    <property type="evidence" value="ECO:0007669"/>
    <property type="project" value="TreeGrafter"/>
</dbReference>
<dbReference type="InterPro" id="IPR000754">
    <property type="entry name" value="Ribosomal_uS9"/>
</dbReference>
<evidence type="ECO:0000256" key="4">
    <source>
        <dbReference type="ARBA" id="ARBA00035259"/>
    </source>
</evidence>
<evidence type="ECO:0000256" key="5">
    <source>
        <dbReference type="HAMAP-Rule" id="MF_00532"/>
    </source>
</evidence>
<evidence type="ECO:0000256" key="7">
    <source>
        <dbReference type="SAM" id="MobiDB-lite"/>
    </source>
</evidence>
<evidence type="ECO:0000256" key="2">
    <source>
        <dbReference type="ARBA" id="ARBA00022980"/>
    </source>
</evidence>
<dbReference type="SUPFAM" id="SSF54211">
    <property type="entry name" value="Ribosomal protein S5 domain 2-like"/>
    <property type="match status" value="1"/>
</dbReference>
<evidence type="ECO:0000256" key="3">
    <source>
        <dbReference type="ARBA" id="ARBA00023274"/>
    </source>
</evidence>
<feature type="region of interest" description="Disordered" evidence="7">
    <location>
        <begin position="1"/>
        <end position="25"/>
    </location>
</feature>
<name>A0A7C4QS92_9PLAN</name>
<organism evidence="8">
    <name type="scientific">Schlesneria paludicola</name>
    <dbReference type="NCBI Taxonomy" id="360056"/>
    <lineage>
        <taxon>Bacteria</taxon>
        <taxon>Pseudomonadati</taxon>
        <taxon>Planctomycetota</taxon>
        <taxon>Planctomycetia</taxon>
        <taxon>Planctomycetales</taxon>
        <taxon>Planctomycetaceae</taxon>
        <taxon>Schlesneria</taxon>
    </lineage>
</organism>
<dbReference type="InterPro" id="IPR023035">
    <property type="entry name" value="Ribosomal_uS9_bac/plastid"/>
</dbReference>
<comment type="similarity">
    <text evidence="1 5 6">Belongs to the universal ribosomal protein uS9 family.</text>
</comment>